<dbReference type="Pfam" id="PF03372">
    <property type="entry name" value="Exo_endo_phos"/>
    <property type="match status" value="1"/>
</dbReference>
<accession>A0A2T4VZ01</accession>
<reference evidence="3" key="1">
    <citation type="submission" date="2018-02" db="EMBL/GenBank/DDBJ databases">
        <title>Genome sequence of Candidatus Liberibacter europaeus.</title>
        <authorList>
            <person name="Frampton R.A."/>
            <person name="Thompson S.M."/>
            <person name="David C."/>
            <person name="Addison S.M."/>
            <person name="Smith G.R."/>
        </authorList>
    </citation>
    <scope>NUCLEOTIDE SEQUENCE [LARGE SCALE GENOMIC DNA]</scope>
</reference>
<dbReference type="InterPro" id="IPR036691">
    <property type="entry name" value="Endo/exonu/phosph_ase_sf"/>
</dbReference>
<dbReference type="SUPFAM" id="SSF56219">
    <property type="entry name" value="DNase I-like"/>
    <property type="match status" value="1"/>
</dbReference>
<dbReference type="AlphaFoldDB" id="A0A2T4VZ01"/>
<name>A0A2T4VZ01_9HYPH</name>
<feature type="domain" description="Endonuclease/exonuclease/phosphatase" evidence="1">
    <location>
        <begin position="26"/>
        <end position="221"/>
    </location>
</feature>
<gene>
    <name evidence="2" type="ORF">C4617_00985</name>
</gene>
<protein>
    <recommendedName>
        <fullName evidence="1">Endonuclease/exonuclease/phosphatase domain-containing protein</fullName>
    </recommendedName>
</protein>
<sequence length="306" mass="36062">MSRYIVFIFLIIFIPNENRAQKVRIASWNINTLSEKSGHSILKNSIIREDRDYDILRNYAQEIGADIVSMQEMGSYNAVKRIFPEDKWEILFSGNSSWENLLLKNGNGQNIHTAIVVRKDTIKILKTSYLSMNTEGMYQNRGSRKAIEMLFEVNGKEFWLLGIHLKSFCFLDRLENQYNSSCSILKLQIDWLKEWINKKKASNTPFIIAGDFNRKMNNSGNNDEAWLEINQNNDLIRYPSYKRSKCRTASKYKNSEPIDFFVMNQIAYRYFIKGSFSEFLYRDQDIKEIGRRLSDHCPIIIDYDFH</sequence>
<dbReference type="GO" id="GO:0003824">
    <property type="term" value="F:catalytic activity"/>
    <property type="evidence" value="ECO:0007669"/>
    <property type="project" value="InterPro"/>
</dbReference>
<proteinExistence type="predicted"/>
<organism evidence="2 3">
    <name type="scientific">Candidatus Liberibacter europaeus</name>
    <dbReference type="NCBI Taxonomy" id="744859"/>
    <lineage>
        <taxon>Bacteria</taxon>
        <taxon>Pseudomonadati</taxon>
        <taxon>Pseudomonadota</taxon>
        <taxon>Alphaproteobacteria</taxon>
        <taxon>Hyphomicrobiales</taxon>
        <taxon>Rhizobiaceae</taxon>
        <taxon>Liberibacter</taxon>
    </lineage>
</organism>
<evidence type="ECO:0000313" key="2">
    <source>
        <dbReference type="EMBL" id="PTL87010.1"/>
    </source>
</evidence>
<comment type="caution">
    <text evidence="2">The sequence shown here is derived from an EMBL/GenBank/DDBJ whole genome shotgun (WGS) entry which is preliminary data.</text>
</comment>
<evidence type="ECO:0000259" key="1">
    <source>
        <dbReference type="Pfam" id="PF03372"/>
    </source>
</evidence>
<evidence type="ECO:0000313" key="3">
    <source>
        <dbReference type="Proteomes" id="UP000240811"/>
    </source>
</evidence>
<dbReference type="EMBL" id="PSQJ01000001">
    <property type="protein sequence ID" value="PTL87010.1"/>
    <property type="molecule type" value="Genomic_DNA"/>
</dbReference>
<dbReference type="InterPro" id="IPR005135">
    <property type="entry name" value="Endo/exonuclease/phosphatase"/>
</dbReference>
<dbReference type="Gene3D" id="3.60.10.10">
    <property type="entry name" value="Endonuclease/exonuclease/phosphatase"/>
    <property type="match status" value="1"/>
</dbReference>
<dbReference type="Proteomes" id="UP000240811">
    <property type="component" value="Unassembled WGS sequence"/>
</dbReference>